<protein>
    <submittedName>
        <fullName evidence="2">Uncharacterized protein</fullName>
    </submittedName>
</protein>
<evidence type="ECO:0000313" key="3">
    <source>
        <dbReference type="Proteomes" id="UP000030753"/>
    </source>
</evidence>
<gene>
    <name evidence="2" type="ORF">FOYG_07669</name>
</gene>
<feature type="region of interest" description="Disordered" evidence="1">
    <location>
        <begin position="49"/>
        <end position="71"/>
    </location>
</feature>
<accession>W9IAX8</accession>
<sequence>MPCTRRIGFAPHGERISYQEEPSQNGFIIRSYRTVDARCFRYPLPWPGAGTRPRRLTRTSKWGDTTKEFPPRPSVLAQRFLSGSWDPERASLSVQDAETSCLA</sequence>
<evidence type="ECO:0000256" key="1">
    <source>
        <dbReference type="SAM" id="MobiDB-lite"/>
    </source>
</evidence>
<dbReference type="Proteomes" id="UP000030753">
    <property type="component" value="Unassembled WGS sequence"/>
</dbReference>
<reference evidence="2 3" key="1">
    <citation type="submission" date="2011-06" db="EMBL/GenBank/DDBJ databases">
        <title>The Genome Sequence of Fusarium oxysporum FOSC 3-a.</title>
        <authorList>
            <consortium name="The Broad Institute Genome Sequencing Platform"/>
            <person name="Ma L.-J."/>
            <person name="Gale L.R."/>
            <person name="Schwartz D.C."/>
            <person name="Zhou S."/>
            <person name="Corby-Kistler H."/>
            <person name="Young S.K."/>
            <person name="Zeng Q."/>
            <person name="Gargeya S."/>
            <person name="Fitzgerald M."/>
            <person name="Haas B."/>
            <person name="Abouelleil A."/>
            <person name="Alvarado L."/>
            <person name="Arachchi H.M."/>
            <person name="Berlin A."/>
            <person name="Brown A."/>
            <person name="Chapman S.B."/>
            <person name="Chen Z."/>
            <person name="Dunbar C."/>
            <person name="Freedman E."/>
            <person name="Gearin G."/>
            <person name="Gellesch M."/>
            <person name="Goldberg J."/>
            <person name="Griggs A."/>
            <person name="Gujja S."/>
            <person name="Heiman D."/>
            <person name="Howarth C."/>
            <person name="Larson L."/>
            <person name="Lui A."/>
            <person name="MacDonald P.J.P."/>
            <person name="Mehta T."/>
            <person name="Montmayeur A."/>
            <person name="Murphy C."/>
            <person name="Neiman D."/>
            <person name="Pearson M."/>
            <person name="Priest M."/>
            <person name="Roberts A."/>
            <person name="Saif S."/>
            <person name="Shea T."/>
            <person name="Shenoy N."/>
            <person name="Sisk P."/>
            <person name="Stolte C."/>
            <person name="Sykes S."/>
            <person name="Wortman J."/>
            <person name="Nusbaum C."/>
            <person name="Birren B."/>
        </authorList>
    </citation>
    <scope>NUCLEOTIDE SEQUENCE [LARGE SCALE GENOMIC DNA]</scope>
    <source>
        <strain evidence="3">FOSC 3-a</strain>
    </source>
</reference>
<organism evidence="2 3">
    <name type="scientific">Fusarium oxysporum NRRL 32931</name>
    <dbReference type="NCBI Taxonomy" id="660029"/>
    <lineage>
        <taxon>Eukaryota</taxon>
        <taxon>Fungi</taxon>
        <taxon>Dikarya</taxon>
        <taxon>Ascomycota</taxon>
        <taxon>Pezizomycotina</taxon>
        <taxon>Sordariomycetes</taxon>
        <taxon>Hypocreomycetidae</taxon>
        <taxon>Hypocreales</taxon>
        <taxon>Nectriaceae</taxon>
        <taxon>Fusarium</taxon>
        <taxon>Fusarium oxysporum species complex</taxon>
    </lineage>
</organism>
<dbReference type="AlphaFoldDB" id="W9IAX8"/>
<evidence type="ECO:0000313" key="2">
    <source>
        <dbReference type="EMBL" id="EWY90039.1"/>
    </source>
</evidence>
<proteinExistence type="predicted"/>
<dbReference type="HOGENOM" id="CLU_2263841_0_0_1"/>
<dbReference type="EMBL" id="JH717843">
    <property type="protein sequence ID" value="EWY90039.1"/>
    <property type="molecule type" value="Genomic_DNA"/>
</dbReference>
<name>W9IAX8_FUSOX</name>